<feature type="transmembrane region" description="Helical" evidence="1">
    <location>
        <begin position="50"/>
        <end position="74"/>
    </location>
</feature>
<dbReference type="Proteomes" id="UP001210380">
    <property type="component" value="Unassembled WGS sequence"/>
</dbReference>
<keyword evidence="1" id="KW-0812">Transmembrane</keyword>
<dbReference type="InterPro" id="IPR021741">
    <property type="entry name" value="DUF3311"/>
</dbReference>
<keyword evidence="3" id="KW-1185">Reference proteome</keyword>
<proteinExistence type="predicted"/>
<dbReference type="RefSeq" id="WP_270947167.1">
    <property type="nucleotide sequence ID" value="NZ_JAQGLA010000004.1"/>
</dbReference>
<name>A0ABT4USB5_9PSEU</name>
<protein>
    <submittedName>
        <fullName evidence="2">DUF3311 domain-containing protein</fullName>
    </submittedName>
</protein>
<dbReference type="EMBL" id="JAQGLA010000004">
    <property type="protein sequence ID" value="MDA3624593.1"/>
    <property type="molecule type" value="Genomic_DNA"/>
</dbReference>
<keyword evidence="1" id="KW-0472">Membrane</keyword>
<accession>A0ABT4USB5</accession>
<evidence type="ECO:0000313" key="3">
    <source>
        <dbReference type="Proteomes" id="UP001210380"/>
    </source>
</evidence>
<reference evidence="2 3" key="1">
    <citation type="submission" date="2022-11" db="EMBL/GenBank/DDBJ databases">
        <title>Draft genome sequence of Saccharopolyspora sp. WRP15-2 isolated from rhizosphere soils of wild rice in Thailand.</title>
        <authorList>
            <person name="Duangmal K."/>
            <person name="Kammanee S."/>
            <person name="Muangham S."/>
        </authorList>
    </citation>
    <scope>NUCLEOTIDE SEQUENCE [LARGE SCALE GENOMIC DNA]</scope>
    <source>
        <strain evidence="2 3">WRP15-2</strain>
    </source>
</reference>
<keyword evidence="1" id="KW-1133">Transmembrane helix</keyword>
<sequence>MGNASGPSQARTARPLRIALSCLLILVPVALALAVPLYQRTSPALIGIPFFYWFQMAMAVLAALGTSTVFRLLFTGDDDGEGRA</sequence>
<evidence type="ECO:0000256" key="1">
    <source>
        <dbReference type="SAM" id="Phobius"/>
    </source>
</evidence>
<comment type="caution">
    <text evidence="2">The sequence shown here is derived from an EMBL/GenBank/DDBJ whole genome shotgun (WGS) entry which is preliminary data.</text>
</comment>
<gene>
    <name evidence="2" type="ORF">OU415_04025</name>
</gene>
<organism evidence="2 3">
    <name type="scientific">Saccharopolyspora oryzae</name>
    <dbReference type="NCBI Taxonomy" id="2997343"/>
    <lineage>
        <taxon>Bacteria</taxon>
        <taxon>Bacillati</taxon>
        <taxon>Actinomycetota</taxon>
        <taxon>Actinomycetes</taxon>
        <taxon>Pseudonocardiales</taxon>
        <taxon>Pseudonocardiaceae</taxon>
        <taxon>Saccharopolyspora</taxon>
    </lineage>
</organism>
<evidence type="ECO:0000313" key="2">
    <source>
        <dbReference type="EMBL" id="MDA3624593.1"/>
    </source>
</evidence>
<dbReference type="Pfam" id="PF11755">
    <property type="entry name" value="DUF3311"/>
    <property type="match status" value="1"/>
</dbReference>